<feature type="disulfide bond" evidence="3">
    <location>
        <begin position="349"/>
        <end position="358"/>
    </location>
</feature>
<accession>A0A2U9BVN3</accession>
<dbReference type="GO" id="GO:0008083">
    <property type="term" value="F:growth factor activity"/>
    <property type="evidence" value="ECO:0007669"/>
    <property type="project" value="TreeGrafter"/>
</dbReference>
<feature type="transmembrane region" description="Helical" evidence="5">
    <location>
        <begin position="378"/>
        <end position="400"/>
    </location>
</feature>
<keyword evidence="8" id="KW-1185">Reference proteome</keyword>
<dbReference type="InterPro" id="IPR000742">
    <property type="entry name" value="EGF"/>
</dbReference>
<dbReference type="GO" id="GO:0007173">
    <property type="term" value="P:epidermal growth factor receptor signaling pathway"/>
    <property type="evidence" value="ECO:0007669"/>
    <property type="project" value="TreeGrafter"/>
</dbReference>
<dbReference type="GO" id="GO:0045840">
    <property type="term" value="P:positive regulation of mitotic nuclear division"/>
    <property type="evidence" value="ECO:0007669"/>
    <property type="project" value="TreeGrafter"/>
</dbReference>
<evidence type="ECO:0000256" key="4">
    <source>
        <dbReference type="SAM" id="MobiDB-lite"/>
    </source>
</evidence>
<dbReference type="PANTHER" id="PTHR10740">
    <property type="entry name" value="TRANSFORMING GROWTH FACTOR ALPHA"/>
    <property type="match status" value="1"/>
</dbReference>
<dbReference type="EMBL" id="CP026251">
    <property type="protein sequence ID" value="AWP07456.1"/>
    <property type="molecule type" value="Genomic_DNA"/>
</dbReference>
<dbReference type="GO" id="GO:0005615">
    <property type="term" value="C:extracellular space"/>
    <property type="evidence" value="ECO:0007669"/>
    <property type="project" value="TreeGrafter"/>
</dbReference>
<dbReference type="Proteomes" id="UP000246464">
    <property type="component" value="Chromosome 9"/>
</dbReference>
<feature type="transmembrane region" description="Helical" evidence="5">
    <location>
        <begin position="100"/>
        <end position="121"/>
    </location>
</feature>
<dbReference type="PROSITE" id="PS50026">
    <property type="entry name" value="EGF_3"/>
    <property type="match status" value="2"/>
</dbReference>
<comment type="caution">
    <text evidence="3">Lacks conserved residue(s) required for the propagation of feature annotation.</text>
</comment>
<gene>
    <name evidence="7" type="ORF">SMAX5B_010459</name>
</gene>
<dbReference type="PROSITE" id="PS00022">
    <property type="entry name" value="EGF_1"/>
    <property type="match status" value="2"/>
</dbReference>
<proteinExistence type="predicted"/>
<feature type="domain" description="EGF-like" evidence="6">
    <location>
        <begin position="319"/>
        <end position="359"/>
    </location>
</feature>
<feature type="compositionally biased region" description="Basic and acidic residues" evidence="4">
    <location>
        <begin position="268"/>
        <end position="279"/>
    </location>
</feature>
<dbReference type="PROSITE" id="PS51257">
    <property type="entry name" value="PROKAR_LIPOPROTEIN"/>
    <property type="match status" value="1"/>
</dbReference>
<feature type="region of interest" description="Disordered" evidence="4">
    <location>
        <begin position="155"/>
        <end position="181"/>
    </location>
</feature>
<sequence>MTTGGNRNPEARVFTAGMWASASAACYTVVQAGQGEERPHVVKRSTRSCDSTFDDFCLNKGQCMFLVDIDEHHCRCDVGFYGPRCANLELVTQPMGDGQMIVTVFCVSLLIVGLAGALYFFCKCRGALHPFVKQADRHKEIKTLDETALRWSIKAAPTKGEESKAQGNTSAGDKHTTDTPTRTNTVRFVQYFHTHNFSSWDMKPLILTSLLCSVVCSALSAQGSDATHSSGLAGVTGGPASGEGALVTLLSDDDQLDEDPSGGGSENFRLHESRLNKEGRKGRRGNGRRGGKNRSKATTSFNPEHTALTNGYTSTLSTTEDPCASTHLGYCIHGYCKHMEGLPEPVCICMKGYDGSRCGIQTLETGKTRAGESSDTELVQMVLVIIAVVLSVISCTAILLMTCAHYRSHKNYLASYLGTGMEQEKLQKPLADVMPAARRSRPQESEDRTKK</sequence>
<keyword evidence="2 3" id="KW-1015">Disulfide bond</keyword>
<evidence type="ECO:0000256" key="1">
    <source>
        <dbReference type="ARBA" id="ARBA00022536"/>
    </source>
</evidence>
<reference evidence="7 8" key="1">
    <citation type="submission" date="2017-12" db="EMBL/GenBank/DDBJ databases">
        <title>Integrating genomic resources of turbot (Scophthalmus maximus) in depth evaluation of genetic and physical mapping variation across individuals.</title>
        <authorList>
            <person name="Martinez P."/>
        </authorList>
    </citation>
    <scope>NUCLEOTIDE SEQUENCE [LARGE SCALE GENOMIC DNA]</scope>
</reference>
<keyword evidence="1 3" id="KW-0245">EGF-like domain</keyword>
<dbReference type="STRING" id="52904.ENSSMAP00000013109"/>
<dbReference type="PROSITE" id="PS01186">
    <property type="entry name" value="EGF_2"/>
    <property type="match status" value="2"/>
</dbReference>
<evidence type="ECO:0000256" key="3">
    <source>
        <dbReference type="PROSITE-ProRule" id="PRU00076"/>
    </source>
</evidence>
<evidence type="ECO:0000313" key="8">
    <source>
        <dbReference type="Proteomes" id="UP000246464"/>
    </source>
</evidence>
<feature type="disulfide bond" evidence="3">
    <location>
        <begin position="76"/>
        <end position="85"/>
    </location>
</feature>
<keyword evidence="5" id="KW-0812">Transmembrane</keyword>
<keyword evidence="5" id="KW-1133">Transmembrane helix</keyword>
<evidence type="ECO:0000313" key="7">
    <source>
        <dbReference type="EMBL" id="AWP07456.1"/>
    </source>
</evidence>
<dbReference type="SUPFAM" id="SSF57196">
    <property type="entry name" value="EGF/Laminin"/>
    <property type="match status" value="2"/>
</dbReference>
<feature type="domain" description="EGF-like" evidence="6">
    <location>
        <begin position="45"/>
        <end position="86"/>
    </location>
</feature>
<dbReference type="PANTHER" id="PTHR10740:SF16">
    <property type="entry name" value="AMPHIREGULIN"/>
    <property type="match status" value="1"/>
</dbReference>
<dbReference type="Gene3D" id="2.10.25.10">
    <property type="entry name" value="Laminin"/>
    <property type="match status" value="2"/>
</dbReference>
<feature type="compositionally biased region" description="Basic residues" evidence="4">
    <location>
        <begin position="280"/>
        <end position="295"/>
    </location>
</feature>
<dbReference type="GO" id="GO:0008284">
    <property type="term" value="P:positive regulation of cell population proliferation"/>
    <property type="evidence" value="ECO:0007669"/>
    <property type="project" value="TreeGrafter"/>
</dbReference>
<dbReference type="GO" id="GO:0005154">
    <property type="term" value="F:epidermal growth factor receptor binding"/>
    <property type="evidence" value="ECO:0007669"/>
    <property type="project" value="TreeGrafter"/>
</dbReference>
<evidence type="ECO:0000256" key="2">
    <source>
        <dbReference type="ARBA" id="ARBA00023157"/>
    </source>
</evidence>
<protein>
    <submittedName>
        <fullName evidence="7">Putative amphiregulin</fullName>
    </submittedName>
</protein>
<dbReference type="SMART" id="SM00181">
    <property type="entry name" value="EGF"/>
    <property type="match status" value="2"/>
</dbReference>
<feature type="region of interest" description="Disordered" evidence="4">
    <location>
        <begin position="253"/>
        <end position="305"/>
    </location>
</feature>
<name>A0A2U9BVN3_SCOMX</name>
<feature type="compositionally biased region" description="Basic and acidic residues" evidence="4">
    <location>
        <begin position="441"/>
        <end position="451"/>
    </location>
</feature>
<evidence type="ECO:0000259" key="6">
    <source>
        <dbReference type="PROSITE" id="PS50026"/>
    </source>
</evidence>
<feature type="disulfide bond" evidence="3">
    <location>
        <begin position="57"/>
        <end position="74"/>
    </location>
</feature>
<feature type="compositionally biased region" description="Polar residues" evidence="4">
    <location>
        <begin position="296"/>
        <end position="305"/>
    </location>
</feature>
<feature type="region of interest" description="Disordered" evidence="4">
    <location>
        <begin position="428"/>
        <end position="451"/>
    </location>
</feature>
<evidence type="ECO:0000256" key="5">
    <source>
        <dbReference type="SAM" id="Phobius"/>
    </source>
</evidence>
<organism evidence="7 8">
    <name type="scientific">Scophthalmus maximus</name>
    <name type="common">Turbot</name>
    <name type="synonym">Psetta maxima</name>
    <dbReference type="NCBI Taxonomy" id="52904"/>
    <lineage>
        <taxon>Eukaryota</taxon>
        <taxon>Metazoa</taxon>
        <taxon>Chordata</taxon>
        <taxon>Craniata</taxon>
        <taxon>Vertebrata</taxon>
        <taxon>Euteleostomi</taxon>
        <taxon>Actinopterygii</taxon>
        <taxon>Neopterygii</taxon>
        <taxon>Teleostei</taxon>
        <taxon>Neoteleostei</taxon>
        <taxon>Acanthomorphata</taxon>
        <taxon>Carangaria</taxon>
        <taxon>Pleuronectiformes</taxon>
        <taxon>Pleuronectoidei</taxon>
        <taxon>Scophthalmidae</taxon>
        <taxon>Scophthalmus</taxon>
    </lineage>
</organism>
<dbReference type="AlphaFoldDB" id="A0A2U9BVN3"/>
<keyword evidence="5" id="KW-0472">Membrane</keyword>